<name>A0A9X6TGN4_BACTU</name>
<dbReference type="RefSeq" id="WP_098902877.1">
    <property type="nucleotide sequence ID" value="NZ_JAUORE010000023.1"/>
</dbReference>
<dbReference type="Gene3D" id="1.10.10.60">
    <property type="entry name" value="Homeodomain-like"/>
    <property type="match status" value="1"/>
</dbReference>
<evidence type="ECO:0000313" key="1">
    <source>
        <dbReference type="EMBL" id="PEA85869.1"/>
    </source>
</evidence>
<protein>
    <submittedName>
        <fullName evidence="1">Cobalamin biosynthesis protein</fullName>
    </submittedName>
</protein>
<proteinExistence type="predicted"/>
<evidence type="ECO:0000313" key="2">
    <source>
        <dbReference type="Proteomes" id="UP000220702"/>
    </source>
</evidence>
<dbReference type="AlphaFoldDB" id="A0A9X6TGN4"/>
<gene>
    <name evidence="1" type="ORF">CON71_33200</name>
</gene>
<organism evidence="1 2">
    <name type="scientific">Bacillus thuringiensis</name>
    <dbReference type="NCBI Taxonomy" id="1428"/>
    <lineage>
        <taxon>Bacteria</taxon>
        <taxon>Bacillati</taxon>
        <taxon>Bacillota</taxon>
        <taxon>Bacilli</taxon>
        <taxon>Bacillales</taxon>
        <taxon>Bacillaceae</taxon>
        <taxon>Bacillus</taxon>
        <taxon>Bacillus cereus group</taxon>
    </lineage>
</organism>
<sequence>MNAREKRIQILKLKNQYCKRCKHNVAPYQQCIQHCRVGKELARLDKKIFGSQPKRKATPYEKWDDRCKKAVALYDRGIEYPVIAKQVGCHVSGLYRELKKRGLLKMPKK</sequence>
<dbReference type="EMBL" id="NVNL01000124">
    <property type="protein sequence ID" value="PEA85869.1"/>
    <property type="molecule type" value="Genomic_DNA"/>
</dbReference>
<comment type="caution">
    <text evidence="1">The sequence shown here is derived from an EMBL/GenBank/DDBJ whole genome shotgun (WGS) entry which is preliminary data.</text>
</comment>
<accession>A0A9X6TGN4</accession>
<reference evidence="1 2" key="1">
    <citation type="submission" date="2017-09" db="EMBL/GenBank/DDBJ databases">
        <title>Large-scale bioinformatics analysis of Bacillus genomes uncovers conserved roles of natural products in bacterial physiology.</title>
        <authorList>
            <consortium name="Agbiome Team Llc"/>
            <person name="Bleich R.M."/>
            <person name="Grubbs K.J."/>
            <person name="Santa Maria K.C."/>
            <person name="Allen S.E."/>
            <person name="Farag S."/>
            <person name="Shank E.A."/>
            <person name="Bowers A."/>
        </authorList>
    </citation>
    <scope>NUCLEOTIDE SEQUENCE [LARGE SCALE GENOMIC DNA]</scope>
    <source>
        <strain evidence="1 2">AFS089089</strain>
    </source>
</reference>
<dbReference type="Proteomes" id="UP000220702">
    <property type="component" value="Unassembled WGS sequence"/>
</dbReference>